<gene>
    <name evidence="10" type="ORF">J4M89_23630</name>
    <name evidence="9" type="ORF">JIN94_14455</name>
    <name evidence="11" type="ORF">LXE91_24970</name>
</gene>
<dbReference type="Pfam" id="PF22290">
    <property type="entry name" value="DmmA-like_N"/>
    <property type="match status" value="1"/>
</dbReference>
<evidence type="ECO:0000259" key="8">
    <source>
        <dbReference type="PROSITE" id="PS51384"/>
    </source>
</evidence>
<keyword evidence="1" id="KW-0285">Flavoprotein</keyword>
<keyword evidence="4" id="KW-0560">Oxidoreductase</keyword>
<evidence type="ECO:0000313" key="9">
    <source>
        <dbReference type="EMBL" id="MBK1931085.1"/>
    </source>
</evidence>
<dbReference type="SUPFAM" id="SSF63380">
    <property type="entry name" value="Riboflavin synthase domain-like"/>
    <property type="match status" value="1"/>
</dbReference>
<dbReference type="GO" id="GO:0051537">
    <property type="term" value="F:2 iron, 2 sulfur cluster binding"/>
    <property type="evidence" value="ECO:0007669"/>
    <property type="project" value="UniProtKB-KW"/>
</dbReference>
<dbReference type="SUPFAM" id="SSF54292">
    <property type="entry name" value="2Fe-2S ferredoxin-like"/>
    <property type="match status" value="1"/>
</dbReference>
<dbReference type="Proteomes" id="UP001220209">
    <property type="component" value="Chromosome 2"/>
</dbReference>
<reference evidence="9" key="1">
    <citation type="submission" date="2021-01" db="EMBL/GenBank/DDBJ databases">
        <title>Outbreak of Burkholderia contaminns endophthalmitis traced to a clinical ventilation system.</title>
        <authorList>
            <person name="Lipuma J."/>
            <person name="Spilker T."/>
            <person name="Kratholm J."/>
        </authorList>
    </citation>
    <scope>NUCLEOTIDE SEQUENCE</scope>
    <source>
        <strain evidence="9">HI4954</strain>
    </source>
</reference>
<dbReference type="InterPro" id="IPR054582">
    <property type="entry name" value="DmmA-like_N"/>
</dbReference>
<reference evidence="11 14" key="3">
    <citation type="submission" date="2021-12" db="EMBL/GenBank/DDBJ databases">
        <title>Genomic and phenotypic characterization of three Burkholderia contaminans isolates recovered from different sources.</title>
        <authorList>
            <person name="Lopez De Volder A."/>
            <person name="Fan Y."/>
            <person name="Nunvar J."/>
            <person name="Herrera T."/>
            <person name="Timp W."/>
            <person name="Degrossi J."/>
        </authorList>
    </citation>
    <scope>NUCLEOTIDE SEQUENCE [LARGE SCALE GENOMIC DNA]</scope>
    <source>
        <strain evidence="11 14">LMG 23361</strain>
    </source>
</reference>
<proteinExistence type="predicted"/>
<dbReference type="PANTHER" id="PTHR47354">
    <property type="entry name" value="NADH OXIDOREDUCTASE HCR"/>
    <property type="match status" value="1"/>
</dbReference>
<dbReference type="CDD" id="cd06185">
    <property type="entry name" value="PDR_like"/>
    <property type="match status" value="1"/>
</dbReference>
<evidence type="ECO:0000313" key="13">
    <source>
        <dbReference type="Proteomes" id="UP000664048"/>
    </source>
</evidence>
<dbReference type="EMBL" id="JAGEMX010000007">
    <property type="protein sequence ID" value="MBO1832378.1"/>
    <property type="molecule type" value="Genomic_DNA"/>
</dbReference>
<evidence type="ECO:0000313" key="11">
    <source>
        <dbReference type="EMBL" id="WFN19229.1"/>
    </source>
</evidence>
<dbReference type="Pfam" id="PF00111">
    <property type="entry name" value="Fer2"/>
    <property type="match status" value="1"/>
</dbReference>
<organism evidence="9 12">
    <name type="scientific">Burkholderia contaminans</name>
    <dbReference type="NCBI Taxonomy" id="488447"/>
    <lineage>
        <taxon>Bacteria</taxon>
        <taxon>Pseudomonadati</taxon>
        <taxon>Pseudomonadota</taxon>
        <taxon>Betaproteobacteria</taxon>
        <taxon>Burkholderiales</taxon>
        <taxon>Burkholderiaceae</taxon>
        <taxon>Burkholderia</taxon>
        <taxon>Burkholderia cepacia complex</taxon>
    </lineage>
</organism>
<dbReference type="GO" id="GO:0046872">
    <property type="term" value="F:metal ion binding"/>
    <property type="evidence" value="ECO:0007669"/>
    <property type="project" value="UniProtKB-KW"/>
</dbReference>
<protein>
    <submittedName>
        <fullName evidence="9 11">Oxidoreductase</fullName>
    </submittedName>
</protein>
<keyword evidence="13" id="KW-1185">Reference proteome</keyword>
<dbReference type="AlphaFoldDB" id="A0A1E3FHY5"/>
<dbReference type="InterPro" id="IPR036010">
    <property type="entry name" value="2Fe-2S_ferredoxin-like_sf"/>
</dbReference>
<dbReference type="OrthoDB" id="544091at2"/>
<evidence type="ECO:0000256" key="4">
    <source>
        <dbReference type="ARBA" id="ARBA00023002"/>
    </source>
</evidence>
<dbReference type="SUPFAM" id="SSF52343">
    <property type="entry name" value="Ferredoxin reductase-like, C-terminal NADP-linked domain"/>
    <property type="match status" value="1"/>
</dbReference>
<evidence type="ECO:0000256" key="3">
    <source>
        <dbReference type="ARBA" id="ARBA00022723"/>
    </source>
</evidence>
<dbReference type="InterPro" id="IPR017938">
    <property type="entry name" value="Riboflavin_synthase-like_b-brl"/>
</dbReference>
<evidence type="ECO:0000313" key="14">
    <source>
        <dbReference type="Proteomes" id="UP001220209"/>
    </source>
</evidence>
<dbReference type="RefSeq" id="WP_039340458.1">
    <property type="nucleotide sequence ID" value="NZ_AP018357.1"/>
</dbReference>
<keyword evidence="5" id="KW-0408">Iron</keyword>
<dbReference type="Gene3D" id="3.10.20.30">
    <property type="match status" value="1"/>
</dbReference>
<evidence type="ECO:0000313" key="10">
    <source>
        <dbReference type="EMBL" id="MBO1832378.1"/>
    </source>
</evidence>
<dbReference type="Proteomes" id="UP000664048">
    <property type="component" value="Unassembled WGS sequence"/>
</dbReference>
<dbReference type="PANTHER" id="PTHR47354:SF1">
    <property type="entry name" value="CARNITINE MONOOXYGENASE REDUCTASE SUBUNIT"/>
    <property type="match status" value="1"/>
</dbReference>
<feature type="domain" description="2Fe-2S ferredoxin-type" evidence="7">
    <location>
        <begin position="234"/>
        <end position="321"/>
    </location>
</feature>
<dbReference type="InterPro" id="IPR017927">
    <property type="entry name" value="FAD-bd_FR_type"/>
</dbReference>
<dbReference type="GO" id="GO:0016491">
    <property type="term" value="F:oxidoreductase activity"/>
    <property type="evidence" value="ECO:0007669"/>
    <property type="project" value="UniProtKB-KW"/>
</dbReference>
<dbReference type="InterPro" id="IPR050415">
    <property type="entry name" value="MRET"/>
</dbReference>
<name>A0A1E3FHY5_9BURK</name>
<evidence type="ECO:0000313" key="12">
    <source>
        <dbReference type="Proteomes" id="UP000611459"/>
    </source>
</evidence>
<evidence type="ECO:0000256" key="5">
    <source>
        <dbReference type="ARBA" id="ARBA00023004"/>
    </source>
</evidence>
<evidence type="ECO:0000256" key="6">
    <source>
        <dbReference type="ARBA" id="ARBA00023014"/>
    </source>
</evidence>
<dbReference type="PROSITE" id="PS51384">
    <property type="entry name" value="FAD_FR"/>
    <property type="match status" value="1"/>
</dbReference>
<dbReference type="Gene3D" id="3.40.50.80">
    <property type="entry name" value="Nucleotide-binding domain of ferredoxin-NADP reductase (FNR) module"/>
    <property type="match status" value="1"/>
</dbReference>
<dbReference type="GeneID" id="93188664"/>
<feature type="domain" description="FAD-binding FR-type" evidence="8">
    <location>
        <begin position="5"/>
        <end position="110"/>
    </location>
</feature>
<keyword evidence="3" id="KW-0479">Metal-binding</keyword>
<dbReference type="Proteomes" id="UP000611459">
    <property type="component" value="Unassembled WGS sequence"/>
</dbReference>
<accession>A0A1E3FHY5</accession>
<evidence type="ECO:0000256" key="2">
    <source>
        <dbReference type="ARBA" id="ARBA00022714"/>
    </source>
</evidence>
<sequence length="321" mass="35031">MNAHAGTLPVVVTAIEDITPLIKVFTLQDPSGKPLPGFSGGSHVVVLIPDEGKIYRNPYSLMSTPFDTTSYRIGVRRQDNGRGGSLAMHNDVRVGMTLHITHPANNFPLNRRSLKHIFIAGGVGITPIISQIHDLQVGSVPYELHYAVRNTDHNGMKQFIAGDEIGSTELYYDSADAQIDFDAILGNQPLGSDVYICGPAPMIEAVVASARALGWADSHIHWEEFVEASTGDAFEAFLKKANKRIMVPPELSLLEAIEGAGLDMPYLCRGGACGHCETDVLELDGEIEHRDIWLSDDIKASNRKMMPCVSRAKCKKLVLDL</sequence>
<evidence type="ECO:0000259" key="7">
    <source>
        <dbReference type="PROSITE" id="PS51085"/>
    </source>
</evidence>
<dbReference type="InterPro" id="IPR039261">
    <property type="entry name" value="FNR_nucleotide-bd"/>
</dbReference>
<keyword evidence="6" id="KW-0411">Iron-sulfur</keyword>
<dbReference type="PROSITE" id="PS51085">
    <property type="entry name" value="2FE2S_FER_2"/>
    <property type="match status" value="1"/>
</dbReference>
<keyword evidence="2" id="KW-0001">2Fe-2S</keyword>
<reference evidence="10 13" key="2">
    <citation type="submission" date="2021-03" db="EMBL/GenBank/DDBJ databases">
        <title>Clinical course, treatment and visual outcome of an outbreak of Burkholderia contaminans endophthalmitis following cataract surgery.</title>
        <authorList>
            <person name="Lind C."/>
            <person name="Olsen K."/>
            <person name="Angelsen N.K."/>
            <person name="Krefting E.A."/>
            <person name="Fossen K."/>
            <person name="Gravningen K."/>
            <person name="Depoorter E."/>
            <person name="Vandamme P."/>
            <person name="Bertelsen G."/>
        </authorList>
    </citation>
    <scope>NUCLEOTIDE SEQUENCE [LARGE SCALE GENOMIC DNA]</scope>
    <source>
        <strain evidence="10 13">51242556</strain>
    </source>
</reference>
<dbReference type="CDD" id="cd00207">
    <property type="entry name" value="fer2"/>
    <property type="match status" value="1"/>
</dbReference>
<dbReference type="InterPro" id="IPR012675">
    <property type="entry name" value="Beta-grasp_dom_sf"/>
</dbReference>
<dbReference type="EMBL" id="CP090641">
    <property type="protein sequence ID" value="WFN19229.1"/>
    <property type="molecule type" value="Genomic_DNA"/>
</dbReference>
<evidence type="ECO:0000256" key="1">
    <source>
        <dbReference type="ARBA" id="ARBA00022630"/>
    </source>
</evidence>
<dbReference type="EMBL" id="JAENIB010000004">
    <property type="protein sequence ID" value="MBK1931085.1"/>
    <property type="molecule type" value="Genomic_DNA"/>
</dbReference>
<dbReference type="InterPro" id="IPR001041">
    <property type="entry name" value="2Fe-2S_ferredoxin-type"/>
</dbReference>
<dbReference type="Gene3D" id="2.40.30.10">
    <property type="entry name" value="Translation factors"/>
    <property type="match status" value="1"/>
</dbReference>
<dbReference type="PRINTS" id="PR00409">
    <property type="entry name" value="PHDIOXRDTASE"/>
</dbReference>